<evidence type="ECO:0000256" key="3">
    <source>
        <dbReference type="ARBA" id="ARBA00023141"/>
    </source>
</evidence>
<dbReference type="CDD" id="cd01065">
    <property type="entry name" value="NAD_bind_Shikimate_DH"/>
    <property type="match status" value="1"/>
</dbReference>
<dbReference type="RefSeq" id="WP_011970530.1">
    <property type="nucleotide sequence ID" value="NZ_CP140887.1"/>
</dbReference>
<keyword evidence="2 6" id="KW-0560">Oxidoreductase</keyword>
<organism evidence="6">
    <name type="scientific">Sinorhizobium medicae</name>
    <dbReference type="NCBI Taxonomy" id="110321"/>
    <lineage>
        <taxon>Bacteria</taxon>
        <taxon>Pseudomonadati</taxon>
        <taxon>Pseudomonadota</taxon>
        <taxon>Alphaproteobacteria</taxon>
        <taxon>Hyphomicrobiales</taxon>
        <taxon>Rhizobiaceae</taxon>
        <taxon>Sinorhizobium/Ensifer group</taxon>
        <taxon>Sinorhizobium</taxon>
    </lineage>
</organism>
<dbReference type="GO" id="GO:0004764">
    <property type="term" value="F:shikimate 3-dehydrogenase (NADP+) activity"/>
    <property type="evidence" value="ECO:0007669"/>
    <property type="project" value="UniProtKB-EC"/>
</dbReference>
<gene>
    <name evidence="6" type="ORF">GHJ91_24910</name>
</gene>
<proteinExistence type="predicted"/>
<dbReference type="SUPFAM" id="SSF53223">
    <property type="entry name" value="Aminoacid dehydrogenase-like, N-terminal domain"/>
    <property type="match status" value="1"/>
</dbReference>
<dbReference type="OMA" id="MPFKESC"/>
<evidence type="ECO:0000256" key="1">
    <source>
        <dbReference type="ARBA" id="ARBA00004871"/>
    </source>
</evidence>
<name>A0A6G1WRP2_9HYPH</name>
<dbReference type="Pfam" id="PF18317">
    <property type="entry name" value="SDH_C"/>
    <property type="match status" value="1"/>
</dbReference>
<evidence type="ECO:0000256" key="2">
    <source>
        <dbReference type="ARBA" id="ARBA00023002"/>
    </source>
</evidence>
<reference evidence="6" key="1">
    <citation type="journal article" date="2013" name="Genome Biol.">
        <title>Comparative genomics of the core and accessory genomes of 48 Sinorhizobium strains comprising five genospecies.</title>
        <authorList>
            <person name="Sugawara M."/>
            <person name="Epstein B."/>
            <person name="Badgley B.D."/>
            <person name="Unno T."/>
            <person name="Xu L."/>
            <person name="Reese J."/>
            <person name="Gyaneshwar P."/>
            <person name="Denny R."/>
            <person name="Mudge J."/>
            <person name="Bharti A.K."/>
            <person name="Farmer A.D."/>
            <person name="May G.D."/>
            <person name="Woodward J.E."/>
            <person name="Medigue C."/>
            <person name="Vallenet D."/>
            <person name="Lajus A."/>
            <person name="Rouy Z."/>
            <person name="Martinez-Vaz B."/>
            <person name="Tiffin P."/>
            <person name="Young N.D."/>
            <person name="Sadowsky M.J."/>
        </authorList>
    </citation>
    <scope>NUCLEOTIDE SEQUENCE</scope>
    <source>
        <strain evidence="6">M1</strain>
    </source>
</reference>
<dbReference type="NCBIfam" id="NF009201">
    <property type="entry name" value="PRK12549.1"/>
    <property type="match status" value="1"/>
</dbReference>
<dbReference type="InterPro" id="IPR022893">
    <property type="entry name" value="Shikimate_DH_fam"/>
</dbReference>
<keyword evidence="3" id="KW-0057">Aromatic amino acid biosynthesis</keyword>
<dbReference type="InterPro" id="IPR036291">
    <property type="entry name" value="NAD(P)-bd_dom_sf"/>
</dbReference>
<comment type="caution">
    <text evidence="6">The sequence shown here is derived from an EMBL/GenBank/DDBJ whole genome shotgun (WGS) entry which is preliminary data.</text>
</comment>
<dbReference type="Gene3D" id="3.40.50.720">
    <property type="entry name" value="NAD(P)-binding Rossmann-like Domain"/>
    <property type="match status" value="1"/>
</dbReference>
<dbReference type="SUPFAM" id="SSF51735">
    <property type="entry name" value="NAD(P)-binding Rossmann-fold domains"/>
    <property type="match status" value="1"/>
</dbReference>
<dbReference type="PANTHER" id="PTHR21089:SF1">
    <property type="entry name" value="BIFUNCTIONAL 3-DEHYDROQUINATE DEHYDRATASE_SHIKIMATE DEHYDROGENASE, CHLOROPLASTIC"/>
    <property type="match status" value="1"/>
</dbReference>
<dbReference type="GO" id="GO:0009423">
    <property type="term" value="P:chorismate biosynthetic process"/>
    <property type="evidence" value="ECO:0007669"/>
    <property type="project" value="TreeGrafter"/>
</dbReference>
<dbReference type="GeneID" id="61615029"/>
<feature type="domain" description="SDH C-terminal" evidence="5">
    <location>
        <begin position="254"/>
        <end position="279"/>
    </location>
</feature>
<dbReference type="EC" id="1.1.1.25" evidence="6"/>
<accession>A0A6G1WRP2</accession>
<dbReference type="GO" id="GO:0050661">
    <property type="term" value="F:NADP binding"/>
    <property type="evidence" value="ECO:0007669"/>
    <property type="project" value="TreeGrafter"/>
</dbReference>
<dbReference type="EMBL" id="WISB01000148">
    <property type="protein sequence ID" value="MQW72285.1"/>
    <property type="molecule type" value="Genomic_DNA"/>
</dbReference>
<dbReference type="Gene3D" id="3.40.50.10860">
    <property type="entry name" value="Leucine Dehydrogenase, chain A, domain 1"/>
    <property type="match status" value="1"/>
</dbReference>
<dbReference type="InterPro" id="IPR013708">
    <property type="entry name" value="Shikimate_DH-bd_N"/>
</dbReference>
<dbReference type="AlphaFoldDB" id="A0A6G1WRP2"/>
<dbReference type="GO" id="GO:0005829">
    <property type="term" value="C:cytosol"/>
    <property type="evidence" value="ECO:0007669"/>
    <property type="project" value="TreeGrafter"/>
</dbReference>
<evidence type="ECO:0000259" key="4">
    <source>
        <dbReference type="Pfam" id="PF08501"/>
    </source>
</evidence>
<dbReference type="PANTHER" id="PTHR21089">
    <property type="entry name" value="SHIKIMATE DEHYDROGENASE"/>
    <property type="match status" value="1"/>
</dbReference>
<comment type="pathway">
    <text evidence="1">Metabolic intermediate biosynthesis; chorismate biosynthesis; chorismate from D-erythrose 4-phosphate and phosphoenolpyruvate: step 4/7.</text>
</comment>
<dbReference type="GO" id="GO:0019632">
    <property type="term" value="P:shikimate metabolic process"/>
    <property type="evidence" value="ECO:0007669"/>
    <property type="project" value="TreeGrafter"/>
</dbReference>
<dbReference type="InterPro" id="IPR041121">
    <property type="entry name" value="SDH_C"/>
</dbReference>
<dbReference type="InterPro" id="IPR046346">
    <property type="entry name" value="Aminoacid_DH-like_N_sf"/>
</dbReference>
<protein>
    <submittedName>
        <fullName evidence="6">Shikimate dehydrogenase</fullName>
        <ecNumber evidence="6">1.1.1.25</ecNumber>
    </submittedName>
</protein>
<keyword evidence="3" id="KW-0028">Amino-acid biosynthesis</keyword>
<evidence type="ECO:0000259" key="5">
    <source>
        <dbReference type="Pfam" id="PF18317"/>
    </source>
</evidence>
<dbReference type="GO" id="GO:0009073">
    <property type="term" value="P:aromatic amino acid family biosynthetic process"/>
    <property type="evidence" value="ECO:0007669"/>
    <property type="project" value="UniProtKB-KW"/>
</dbReference>
<feature type="domain" description="Shikimate dehydrogenase substrate binding N-terminal" evidence="4">
    <location>
        <begin position="13"/>
        <end position="100"/>
    </location>
</feature>
<sequence>MKNVGIASFKAGLIGKGIQASLTPALHMAEGRAQGFEYFYDLFDLDGVVGSSEPLTNLLAEAEGRGLGGLNITHPFKQQVIEFLDTLSDEAVALGAVNTIVLRGGRRHGHNTDWWGFAESFRRGLPRADLTSVVQLGAGGAGAATAFAILRSGAAGLTIFDQDESRSLALVENMQRHFPNAFIKAGADLSGAMATASGLIHATPTGMAKYPGLPVPADLLRFSLWVAEVVYFPLSTELVIEAGRRGCRTLNGGGMAVFQAVKAFRLFTGVEPNAERMLKHFEEMTRTPGRSAVAPGDGR</sequence>
<dbReference type="Pfam" id="PF08501">
    <property type="entry name" value="Shikimate_dh_N"/>
    <property type="match status" value="1"/>
</dbReference>
<evidence type="ECO:0000313" key="6">
    <source>
        <dbReference type="EMBL" id="MQW72285.1"/>
    </source>
</evidence>